<name>A0ABR2ZER9_9AGAR</name>
<evidence type="ECO:0000256" key="1">
    <source>
        <dbReference type="SAM" id="MobiDB-lite"/>
    </source>
</evidence>
<accession>A0ABR2ZER9</accession>
<comment type="caution">
    <text evidence="2">The sequence shown here is derived from an EMBL/GenBank/DDBJ whole genome shotgun (WGS) entry which is preliminary data.</text>
</comment>
<gene>
    <name evidence="2" type="ORF">AAF712_013147</name>
</gene>
<dbReference type="EMBL" id="JBBXMP010000194">
    <property type="protein sequence ID" value="KAL0060071.1"/>
    <property type="molecule type" value="Genomic_DNA"/>
</dbReference>
<organism evidence="2 3">
    <name type="scientific">Marasmius tenuissimus</name>
    <dbReference type="NCBI Taxonomy" id="585030"/>
    <lineage>
        <taxon>Eukaryota</taxon>
        <taxon>Fungi</taxon>
        <taxon>Dikarya</taxon>
        <taxon>Basidiomycota</taxon>
        <taxon>Agaricomycotina</taxon>
        <taxon>Agaricomycetes</taxon>
        <taxon>Agaricomycetidae</taxon>
        <taxon>Agaricales</taxon>
        <taxon>Marasmiineae</taxon>
        <taxon>Marasmiaceae</taxon>
        <taxon>Marasmius</taxon>
    </lineage>
</organism>
<dbReference type="Proteomes" id="UP001437256">
    <property type="component" value="Unassembled WGS sequence"/>
</dbReference>
<feature type="compositionally biased region" description="Acidic residues" evidence="1">
    <location>
        <begin position="15"/>
        <end position="25"/>
    </location>
</feature>
<proteinExistence type="predicted"/>
<keyword evidence="3" id="KW-1185">Reference proteome</keyword>
<sequence>MGQLLELGDHNKDDNDYDYDVDEDVSTVPPTGGMPVNTSAPCVSGTPELPADSQATGDGALKEGELANEPLSMEGSFIHSDSGKALRVLGEQGATGYKVENLRMTVETVAHERYGLDYCADFHDLCAYEAARDQFLRSSRGQVAVMLGGILSRIARELVVDLDVIFGPDMDVVYGQGRCFLDTMEGGYWDDELSEEEANLICDIYVIEKDTAKGSISQALHLSWWPRPGHFDAGSLNLDYWAPECEKWFQNRAREINRKPNTMSAYRWRKAMAMEHNLRRTPINNQAITQRFLDSSCL</sequence>
<feature type="region of interest" description="Disordered" evidence="1">
    <location>
        <begin position="1"/>
        <end position="58"/>
    </location>
</feature>
<evidence type="ECO:0000313" key="2">
    <source>
        <dbReference type="EMBL" id="KAL0060071.1"/>
    </source>
</evidence>
<evidence type="ECO:0000313" key="3">
    <source>
        <dbReference type="Proteomes" id="UP001437256"/>
    </source>
</evidence>
<protein>
    <submittedName>
        <fullName evidence="2">Uncharacterized protein</fullName>
    </submittedName>
</protein>
<reference evidence="2 3" key="1">
    <citation type="submission" date="2024-05" db="EMBL/GenBank/DDBJ databases">
        <title>A draft genome resource for the thread blight pathogen Marasmius tenuissimus strain MS-2.</title>
        <authorList>
            <person name="Yulfo-Soto G.E."/>
            <person name="Baruah I.K."/>
            <person name="Amoako-Attah I."/>
            <person name="Bukari Y."/>
            <person name="Meinhardt L.W."/>
            <person name="Bailey B.A."/>
            <person name="Cohen S.P."/>
        </authorList>
    </citation>
    <scope>NUCLEOTIDE SEQUENCE [LARGE SCALE GENOMIC DNA]</scope>
    <source>
        <strain evidence="2 3">MS-2</strain>
    </source>
</reference>